<evidence type="ECO:0000259" key="3">
    <source>
        <dbReference type="Pfam" id="PF11827"/>
    </source>
</evidence>
<evidence type="ECO:0000256" key="1">
    <source>
        <dbReference type="SAM" id="MobiDB-lite"/>
    </source>
</evidence>
<feature type="domain" description="DUF3347" evidence="3">
    <location>
        <begin position="65"/>
        <end position="155"/>
    </location>
</feature>
<evidence type="ECO:0000313" key="5">
    <source>
        <dbReference type="Proteomes" id="UP000321533"/>
    </source>
</evidence>
<dbReference type="InterPro" id="IPR021782">
    <property type="entry name" value="DUF3347"/>
</dbReference>
<evidence type="ECO:0000313" key="4">
    <source>
        <dbReference type="EMBL" id="QEC69721.1"/>
    </source>
</evidence>
<feature type="chain" id="PRO_5023119704" evidence="2">
    <location>
        <begin position="18"/>
        <end position="204"/>
    </location>
</feature>
<feature type="region of interest" description="Disordered" evidence="1">
    <location>
        <begin position="23"/>
        <end position="55"/>
    </location>
</feature>
<evidence type="ECO:0000256" key="2">
    <source>
        <dbReference type="SAM" id="SignalP"/>
    </source>
</evidence>
<dbReference type="EMBL" id="CP042435">
    <property type="protein sequence ID" value="QEC69721.1"/>
    <property type="molecule type" value="Genomic_DNA"/>
</dbReference>
<organism evidence="4 5">
    <name type="scientific">Panacibacter ginsenosidivorans</name>
    <dbReference type="NCBI Taxonomy" id="1813871"/>
    <lineage>
        <taxon>Bacteria</taxon>
        <taxon>Pseudomonadati</taxon>
        <taxon>Bacteroidota</taxon>
        <taxon>Chitinophagia</taxon>
        <taxon>Chitinophagales</taxon>
        <taxon>Chitinophagaceae</taxon>
        <taxon>Panacibacter</taxon>
    </lineage>
</organism>
<accession>A0A5B8VFB1</accession>
<feature type="signal peptide" evidence="2">
    <location>
        <begin position="1"/>
        <end position="17"/>
    </location>
</feature>
<dbReference type="KEGG" id="pgin:FRZ67_21355"/>
<gene>
    <name evidence="4" type="ORF">FRZ67_21355</name>
</gene>
<proteinExistence type="predicted"/>
<dbReference type="RefSeq" id="WP_147192597.1">
    <property type="nucleotide sequence ID" value="NZ_CP042435.1"/>
</dbReference>
<feature type="compositionally biased region" description="Polar residues" evidence="1">
    <location>
        <begin position="30"/>
        <end position="55"/>
    </location>
</feature>
<dbReference type="PROSITE" id="PS51257">
    <property type="entry name" value="PROKAR_LIPOPROTEIN"/>
    <property type="match status" value="1"/>
</dbReference>
<name>A0A5B8VFB1_9BACT</name>
<dbReference type="Pfam" id="PF11827">
    <property type="entry name" value="DUF3347"/>
    <property type="match status" value="1"/>
</dbReference>
<protein>
    <submittedName>
        <fullName evidence="4">DUF3347 domain-containing protein</fullName>
    </submittedName>
</protein>
<keyword evidence="2" id="KW-0732">Signal</keyword>
<keyword evidence="5" id="KW-1185">Reference proteome</keyword>
<reference evidence="4 5" key="1">
    <citation type="journal article" date="2016" name="Int. J. Syst. Evol. Microbiol.">
        <title>Panacibacter ginsenosidivorans gen. nov., sp. nov., with ginsenoside converting activity isolated from soil of a ginseng field.</title>
        <authorList>
            <person name="Siddiqi M.Z."/>
            <person name="Muhammad Shafi S."/>
            <person name="Choi K.D."/>
            <person name="Im W.T."/>
        </authorList>
    </citation>
    <scope>NUCLEOTIDE SEQUENCE [LARGE SCALE GENOMIC DNA]</scope>
    <source>
        <strain evidence="4 5">Gsoil1550</strain>
    </source>
</reference>
<dbReference type="AlphaFoldDB" id="A0A5B8VFB1"/>
<dbReference type="OrthoDB" id="5513217at2"/>
<dbReference type="Proteomes" id="UP000321533">
    <property type="component" value="Chromosome"/>
</dbReference>
<sequence length="204" mass="22102">MKKYFAITLAIAVVALAACNSSNNNSTASQTDANKDTTAAVHQTQDTMPAGMNMNNTTTVSVKDVIAAYLQMKNAFTNDNTNDAATAGKNLQAAFINLDTKTLSADQQKTINDITDDAKEHAEHIGANGGNIAHQREHFDLLSKDMADLVKTLGTGGQTLYKDFCPMYNNKKGAYWLSETKEIKNPYLGKAMPACGVMKEEIKQ</sequence>